<evidence type="ECO:0000313" key="11">
    <source>
        <dbReference type="EMBL" id="RZU52565.1"/>
    </source>
</evidence>
<sequence length="334" mass="35394">MPPVPVSIVIPCFRSHGTLPELVARLDRVMPACADRHEIWLVVDDGEAATWQTASGLAATHPSVRAIRLSRNYGQHNALVAGLRAARHDVIVTMDDDLQHPPEQIPALLQALTGDVDLVYGVAAHEEHGALRSLASRTVKMAMARMLGVRHARQLSAFRAFRAHLIAGFDQIAGPHTSVDVALSWGTTSVAAVTVPMNQRANGKSGYTLRTLIRYTVNMLLGYSTLPLRLVTWIGLAVGAIGLALFARLAYLYFTGSTTVAGFTTIASAVAVFAAAQLIALGVLGEYVGRIHTAGMGRPTYLVRETAGADAATDPVIGLPEQPAGRMAAGAAGR</sequence>
<keyword evidence="12" id="KW-1185">Reference proteome</keyword>
<dbReference type="InterPro" id="IPR029044">
    <property type="entry name" value="Nucleotide-diphossugar_trans"/>
</dbReference>
<keyword evidence="5 9" id="KW-0812">Transmembrane</keyword>
<comment type="caution">
    <text evidence="11">The sequence shown here is derived from an EMBL/GenBank/DDBJ whole genome shotgun (WGS) entry which is preliminary data.</text>
</comment>
<dbReference type="PANTHER" id="PTHR48090">
    <property type="entry name" value="UNDECAPRENYL-PHOSPHATE 4-DEOXY-4-FORMAMIDO-L-ARABINOSE TRANSFERASE-RELATED"/>
    <property type="match status" value="1"/>
</dbReference>
<evidence type="ECO:0000313" key="12">
    <source>
        <dbReference type="Proteomes" id="UP000292564"/>
    </source>
</evidence>
<keyword evidence="4 11" id="KW-0808">Transferase</keyword>
<evidence type="ECO:0000256" key="4">
    <source>
        <dbReference type="ARBA" id="ARBA00022679"/>
    </source>
</evidence>
<proteinExistence type="inferred from homology"/>
<protein>
    <submittedName>
        <fullName evidence="11">Undecaprenyl-phosphate 4-deoxy-4-formamido-L-arabinose transferase</fullName>
    </submittedName>
</protein>
<evidence type="ECO:0000256" key="1">
    <source>
        <dbReference type="ARBA" id="ARBA00006739"/>
    </source>
</evidence>
<dbReference type="GO" id="GO:0099621">
    <property type="term" value="F:undecaprenyl-phosphate 4-deoxy-4-formamido-L-arabinose transferase activity"/>
    <property type="evidence" value="ECO:0007669"/>
    <property type="project" value="TreeGrafter"/>
</dbReference>
<reference evidence="11 12" key="1">
    <citation type="submission" date="2019-02" db="EMBL/GenBank/DDBJ databases">
        <title>Sequencing the genomes of 1000 actinobacteria strains.</title>
        <authorList>
            <person name="Klenk H.-P."/>
        </authorList>
    </citation>
    <scope>NUCLEOTIDE SEQUENCE [LARGE SCALE GENOMIC DNA]</scope>
    <source>
        <strain evidence="11 12">DSM 45162</strain>
    </source>
</reference>
<keyword evidence="8 9" id="KW-0472">Membrane</keyword>
<dbReference type="Pfam" id="PF00535">
    <property type="entry name" value="Glycos_transf_2"/>
    <property type="match status" value="1"/>
</dbReference>
<evidence type="ECO:0000256" key="7">
    <source>
        <dbReference type="ARBA" id="ARBA00022989"/>
    </source>
</evidence>
<dbReference type="SUPFAM" id="SSF53448">
    <property type="entry name" value="Nucleotide-diphospho-sugar transferases"/>
    <property type="match status" value="1"/>
</dbReference>
<dbReference type="InterPro" id="IPR001173">
    <property type="entry name" value="Glyco_trans_2-like"/>
</dbReference>
<evidence type="ECO:0000259" key="10">
    <source>
        <dbReference type="Pfam" id="PF00535"/>
    </source>
</evidence>
<evidence type="ECO:0000256" key="3">
    <source>
        <dbReference type="ARBA" id="ARBA00022676"/>
    </source>
</evidence>
<comment type="similarity">
    <text evidence="1">Belongs to the glycosyltransferase 2 family.</text>
</comment>
<keyword evidence="2" id="KW-1003">Cell membrane</keyword>
<dbReference type="CDD" id="cd04187">
    <property type="entry name" value="DPM1_like_bac"/>
    <property type="match status" value="1"/>
</dbReference>
<evidence type="ECO:0000256" key="9">
    <source>
        <dbReference type="SAM" id="Phobius"/>
    </source>
</evidence>
<dbReference type="Gene3D" id="3.90.550.10">
    <property type="entry name" value="Spore Coat Polysaccharide Biosynthesis Protein SpsA, Chain A"/>
    <property type="match status" value="1"/>
</dbReference>
<evidence type="ECO:0000256" key="5">
    <source>
        <dbReference type="ARBA" id="ARBA00022692"/>
    </source>
</evidence>
<keyword evidence="6" id="KW-0448">Lipopolysaccharide biosynthesis</keyword>
<feature type="domain" description="Glycosyltransferase 2-like" evidence="10">
    <location>
        <begin position="7"/>
        <end position="126"/>
    </location>
</feature>
<dbReference type="InterPro" id="IPR050256">
    <property type="entry name" value="Glycosyltransferase_2"/>
</dbReference>
<evidence type="ECO:0000256" key="2">
    <source>
        <dbReference type="ARBA" id="ARBA00022475"/>
    </source>
</evidence>
<keyword evidence="3" id="KW-0328">Glycosyltransferase</keyword>
<keyword evidence="7 9" id="KW-1133">Transmembrane helix</keyword>
<evidence type="ECO:0000256" key="6">
    <source>
        <dbReference type="ARBA" id="ARBA00022985"/>
    </source>
</evidence>
<dbReference type="EMBL" id="SHKY01000001">
    <property type="protein sequence ID" value="RZU52565.1"/>
    <property type="molecule type" value="Genomic_DNA"/>
</dbReference>
<dbReference type="Proteomes" id="UP000292564">
    <property type="component" value="Unassembled WGS sequence"/>
</dbReference>
<feature type="transmembrane region" description="Helical" evidence="9">
    <location>
        <begin position="230"/>
        <end position="254"/>
    </location>
</feature>
<dbReference type="GO" id="GO:0005886">
    <property type="term" value="C:plasma membrane"/>
    <property type="evidence" value="ECO:0007669"/>
    <property type="project" value="TreeGrafter"/>
</dbReference>
<dbReference type="AlphaFoldDB" id="A0A4Q7ZQ49"/>
<dbReference type="GO" id="GO:0009103">
    <property type="term" value="P:lipopolysaccharide biosynthetic process"/>
    <property type="evidence" value="ECO:0007669"/>
    <property type="project" value="UniProtKB-KW"/>
</dbReference>
<dbReference type="PANTHER" id="PTHR48090:SF3">
    <property type="entry name" value="UNDECAPRENYL-PHOSPHATE 4-DEOXY-4-FORMAMIDO-L-ARABINOSE TRANSFERASE"/>
    <property type="match status" value="1"/>
</dbReference>
<evidence type="ECO:0000256" key="8">
    <source>
        <dbReference type="ARBA" id="ARBA00023136"/>
    </source>
</evidence>
<gene>
    <name evidence="11" type="ORF">EV385_4438</name>
</gene>
<organism evidence="11 12">
    <name type="scientific">Krasilnikovia cinnamomea</name>
    <dbReference type="NCBI Taxonomy" id="349313"/>
    <lineage>
        <taxon>Bacteria</taxon>
        <taxon>Bacillati</taxon>
        <taxon>Actinomycetota</taxon>
        <taxon>Actinomycetes</taxon>
        <taxon>Micromonosporales</taxon>
        <taxon>Micromonosporaceae</taxon>
        <taxon>Krasilnikovia</taxon>
    </lineage>
</organism>
<feature type="transmembrane region" description="Helical" evidence="9">
    <location>
        <begin position="266"/>
        <end position="288"/>
    </location>
</feature>
<name>A0A4Q7ZQ49_9ACTN</name>
<accession>A0A4Q7ZQ49</accession>